<keyword evidence="3" id="KW-1185">Reference proteome</keyword>
<feature type="transmembrane region" description="Helical" evidence="1">
    <location>
        <begin position="105"/>
        <end position="122"/>
    </location>
</feature>
<dbReference type="RefSeq" id="WP_133620980.1">
    <property type="nucleotide sequence ID" value="NZ_JAARQJ010000010.1"/>
</dbReference>
<dbReference type="EMBL" id="SNZK01000012">
    <property type="protein sequence ID" value="TDR51525.1"/>
    <property type="molecule type" value="Genomic_DNA"/>
</dbReference>
<keyword evidence="1" id="KW-0812">Transmembrane</keyword>
<reference evidence="2 3" key="1">
    <citation type="submission" date="2019-03" db="EMBL/GenBank/DDBJ databases">
        <title>Genomic Encyclopedia of Type Strains, Phase III (KMG-III): the genomes of soil and plant-associated and newly described type strains.</title>
        <authorList>
            <person name="Whitman W."/>
        </authorList>
    </citation>
    <scope>NUCLEOTIDE SEQUENCE [LARGE SCALE GENOMIC DNA]</scope>
    <source>
        <strain evidence="2 3">CECT 7972</strain>
    </source>
</reference>
<sequence>MLSILFFILILVLLLIPFFGIDYLIIYLLNGNYDNVGYLFLFLILTYIAGYLLNNVLETVVKVTLSKNKEDKMPLIFNLCASFVTSFLGVYLLDILFTTSISLNASIYLMIGLAHTIIFFIIDQLPEGEN</sequence>
<dbReference type="Proteomes" id="UP000295558">
    <property type="component" value="Unassembled WGS sequence"/>
</dbReference>
<protein>
    <recommendedName>
        <fullName evidence="4">Regulatory protein YrvL</fullName>
    </recommendedName>
</protein>
<name>A0A4R6ZHA9_9LIST</name>
<evidence type="ECO:0000256" key="1">
    <source>
        <dbReference type="SAM" id="Phobius"/>
    </source>
</evidence>
<dbReference type="AlphaFoldDB" id="A0A4R6ZHA9"/>
<evidence type="ECO:0008006" key="4">
    <source>
        <dbReference type="Google" id="ProtNLM"/>
    </source>
</evidence>
<keyword evidence="1" id="KW-1133">Transmembrane helix</keyword>
<evidence type="ECO:0000313" key="2">
    <source>
        <dbReference type="EMBL" id="TDR51525.1"/>
    </source>
</evidence>
<evidence type="ECO:0000313" key="3">
    <source>
        <dbReference type="Proteomes" id="UP000295558"/>
    </source>
</evidence>
<gene>
    <name evidence="2" type="ORF">DFP96_11210</name>
</gene>
<organism evidence="2 3">
    <name type="scientific">Listeria rocourtiae</name>
    <dbReference type="NCBI Taxonomy" id="647910"/>
    <lineage>
        <taxon>Bacteria</taxon>
        <taxon>Bacillati</taxon>
        <taxon>Bacillota</taxon>
        <taxon>Bacilli</taxon>
        <taxon>Bacillales</taxon>
        <taxon>Listeriaceae</taxon>
        <taxon>Listeria</taxon>
    </lineage>
</organism>
<accession>A0A4R6ZHA9</accession>
<proteinExistence type="predicted"/>
<keyword evidence="1" id="KW-0472">Membrane</keyword>
<comment type="caution">
    <text evidence="2">The sequence shown here is derived from an EMBL/GenBank/DDBJ whole genome shotgun (WGS) entry which is preliminary data.</text>
</comment>
<feature type="transmembrane region" description="Helical" evidence="1">
    <location>
        <begin position="75"/>
        <end position="93"/>
    </location>
</feature>
<feature type="transmembrane region" description="Helical" evidence="1">
    <location>
        <begin position="36"/>
        <end position="54"/>
    </location>
</feature>